<evidence type="ECO:0000256" key="1">
    <source>
        <dbReference type="SAM" id="Phobius"/>
    </source>
</evidence>
<gene>
    <name evidence="2" type="ORF">AGLY_009621</name>
</gene>
<feature type="transmembrane region" description="Helical" evidence="1">
    <location>
        <begin position="56"/>
        <end position="77"/>
    </location>
</feature>
<dbReference type="AlphaFoldDB" id="A0A6G0TGJ3"/>
<evidence type="ECO:0000313" key="2">
    <source>
        <dbReference type="EMBL" id="KAE9532540.1"/>
    </source>
</evidence>
<proteinExistence type="predicted"/>
<sequence length="320" mass="38097">MPDEIIMTHVDTKILIMEIANYHLLFMTIFLVFEYNCYPDLIEVIKLKATFLTEKYFWRGLGIIIVLIDIYYLHLLVPKLNLLSNGGFCNFSNYNEAMNIYDIFKLSLFILFLHYYVKFFTYRREWVSYKWLENFIIVGSYIVVFIIVLMLSYLGLIIVPSTAFEKIAFFILIVVSYFAYYIACATDWLDEYIYSSCYTYTSTVNHIVLKGRKYLTLTDLEIRWRPKNTKKITQKKEEIVQSTPQDPIINKYILVNKGLNDNHHQSLKTSQSPDCESEYLQPTRIVRPNTYYDQPDKFAWGKSELNEYSKKLRQYKLIPM</sequence>
<keyword evidence="3" id="KW-1185">Reference proteome</keyword>
<dbReference type="EMBL" id="VYZN01000038">
    <property type="protein sequence ID" value="KAE9532540.1"/>
    <property type="molecule type" value="Genomic_DNA"/>
</dbReference>
<dbReference type="Proteomes" id="UP000475862">
    <property type="component" value="Unassembled WGS sequence"/>
</dbReference>
<feature type="transmembrane region" description="Helical" evidence="1">
    <location>
        <begin position="97"/>
        <end position="117"/>
    </location>
</feature>
<evidence type="ECO:0000313" key="3">
    <source>
        <dbReference type="Proteomes" id="UP000475862"/>
    </source>
</evidence>
<comment type="caution">
    <text evidence="2">The sequence shown here is derived from an EMBL/GenBank/DDBJ whole genome shotgun (WGS) entry which is preliminary data.</text>
</comment>
<name>A0A6G0TGJ3_APHGL</name>
<feature type="transmembrane region" description="Helical" evidence="1">
    <location>
        <begin position="167"/>
        <end position="189"/>
    </location>
</feature>
<protein>
    <submittedName>
        <fullName evidence="2">Uncharacterized protein</fullName>
    </submittedName>
</protein>
<keyword evidence="1" id="KW-0812">Transmembrane</keyword>
<feature type="transmembrane region" description="Helical" evidence="1">
    <location>
        <begin position="138"/>
        <end position="161"/>
    </location>
</feature>
<accession>A0A6G0TGJ3</accession>
<feature type="transmembrane region" description="Helical" evidence="1">
    <location>
        <begin position="14"/>
        <end position="35"/>
    </location>
</feature>
<keyword evidence="1" id="KW-1133">Transmembrane helix</keyword>
<keyword evidence="1" id="KW-0472">Membrane</keyword>
<reference evidence="2 3" key="1">
    <citation type="submission" date="2019-08" db="EMBL/GenBank/DDBJ databases">
        <title>The genome of the soybean aphid Biotype 1, its phylome, world population structure and adaptation to the North American continent.</title>
        <authorList>
            <person name="Giordano R."/>
            <person name="Donthu R.K."/>
            <person name="Hernandez A.G."/>
            <person name="Wright C.L."/>
            <person name="Zimin A.V."/>
        </authorList>
    </citation>
    <scope>NUCLEOTIDE SEQUENCE [LARGE SCALE GENOMIC DNA]</scope>
    <source>
        <tissue evidence="2">Whole aphids</tissue>
    </source>
</reference>
<organism evidence="2 3">
    <name type="scientific">Aphis glycines</name>
    <name type="common">Soybean aphid</name>
    <dbReference type="NCBI Taxonomy" id="307491"/>
    <lineage>
        <taxon>Eukaryota</taxon>
        <taxon>Metazoa</taxon>
        <taxon>Ecdysozoa</taxon>
        <taxon>Arthropoda</taxon>
        <taxon>Hexapoda</taxon>
        <taxon>Insecta</taxon>
        <taxon>Pterygota</taxon>
        <taxon>Neoptera</taxon>
        <taxon>Paraneoptera</taxon>
        <taxon>Hemiptera</taxon>
        <taxon>Sternorrhyncha</taxon>
        <taxon>Aphidomorpha</taxon>
        <taxon>Aphidoidea</taxon>
        <taxon>Aphididae</taxon>
        <taxon>Aphidini</taxon>
        <taxon>Aphis</taxon>
        <taxon>Aphis</taxon>
    </lineage>
</organism>
<dbReference type="OrthoDB" id="6595810at2759"/>